<dbReference type="SUPFAM" id="SSF53474">
    <property type="entry name" value="alpha/beta-Hydrolases"/>
    <property type="match status" value="1"/>
</dbReference>
<dbReference type="PANTHER" id="PTHR33938:SF8">
    <property type="entry name" value="CARBOXYLIC ESTER HYDROLASE"/>
    <property type="match status" value="1"/>
</dbReference>
<keyword evidence="10" id="KW-1185">Reference proteome</keyword>
<dbReference type="AlphaFoldDB" id="A0A9P9A2T5"/>
<dbReference type="InterPro" id="IPR029058">
    <property type="entry name" value="AB_hydrolase_fold"/>
</dbReference>
<keyword evidence="5 8" id="KW-0378">Hydrolase</keyword>
<dbReference type="InterPro" id="IPR011118">
    <property type="entry name" value="Tannase/feruloyl_esterase"/>
</dbReference>
<dbReference type="EC" id="3.1.1.-" evidence="8"/>
<sequence length="510" mass="54493">MAKTIVASAVCDFDTFTNLTLGNIEILSFDVAVALNVSAVGGVGPSLGTDICQIAIKYTHPGQYDVVNTWIGLPHDPTNWNSRFQMVGGGGWTSGSQSTIVAPVAAGYSSSSTDGGHNATQRTADWGLVSPGNTNWPALSDFASVALDEAASLGKLATFIYYGQKPTYSYWNGCSTGGRQGHMMAQRYPSQFDGIVAGSPAINWQRFQLQQFWSDFKAHELGIAPPSCVLQAISRAATAACDKLDGVEDSVISYPGQCTFDAKTLVGQAINCTRPQGLIVMTEEMAILANAIWQGPVSADGGFQWYGINRDASLTGLLSTTCTTVDNCTVNPFQIGIDWLQIFLARNASFDTDTLTHQQWDRFYRQSVDEYTSVIGTDNPDLTDLKSAGTKLLAWHGTQDPLIPSNGTINYYERAAAFNGQDFSDHVRFFLAPGVGHCGGGPGLDPSGTVFDVLRSWVENGTIPETLPATGPAVGSSDSGEVRSIDLCLYPKVLTYNGPDPNDQASFSCG</sequence>
<evidence type="ECO:0000256" key="2">
    <source>
        <dbReference type="ARBA" id="ARBA00022487"/>
    </source>
</evidence>
<evidence type="ECO:0000256" key="1">
    <source>
        <dbReference type="ARBA" id="ARBA00006249"/>
    </source>
</evidence>
<evidence type="ECO:0000256" key="5">
    <source>
        <dbReference type="ARBA" id="ARBA00022801"/>
    </source>
</evidence>
<protein>
    <recommendedName>
        <fullName evidence="8">Carboxylic ester hydrolase</fullName>
        <ecNumber evidence="8">3.1.1.-</ecNumber>
    </recommendedName>
</protein>
<dbReference type="Gene3D" id="3.40.50.1820">
    <property type="entry name" value="alpha/beta hydrolase"/>
    <property type="match status" value="1"/>
</dbReference>
<dbReference type="GO" id="GO:0030600">
    <property type="term" value="F:feruloyl esterase activity"/>
    <property type="evidence" value="ECO:0007669"/>
    <property type="project" value="UniProtKB-ARBA"/>
</dbReference>
<evidence type="ECO:0000313" key="9">
    <source>
        <dbReference type="EMBL" id="KAH6659433.1"/>
    </source>
</evidence>
<keyword evidence="4" id="KW-0732">Signal</keyword>
<keyword evidence="3" id="KW-0479">Metal-binding</keyword>
<proteinExistence type="inferred from homology"/>
<gene>
    <name evidence="9" type="ORF">BKA67DRAFT_529586</name>
</gene>
<keyword evidence="6" id="KW-0106">Calcium</keyword>
<evidence type="ECO:0000256" key="4">
    <source>
        <dbReference type="ARBA" id="ARBA00022729"/>
    </source>
</evidence>
<dbReference type="RefSeq" id="XP_045963564.1">
    <property type="nucleotide sequence ID" value="XM_046099091.1"/>
</dbReference>
<dbReference type="Pfam" id="PF07519">
    <property type="entry name" value="Tannase"/>
    <property type="match status" value="1"/>
</dbReference>
<dbReference type="PANTHER" id="PTHR33938">
    <property type="entry name" value="FERULOYL ESTERASE B-RELATED"/>
    <property type="match status" value="1"/>
</dbReference>
<reference evidence="9" key="1">
    <citation type="journal article" date="2021" name="Nat. Commun.">
        <title>Genetic determinants of endophytism in the Arabidopsis root mycobiome.</title>
        <authorList>
            <person name="Mesny F."/>
            <person name="Miyauchi S."/>
            <person name="Thiergart T."/>
            <person name="Pickel B."/>
            <person name="Atanasova L."/>
            <person name="Karlsson M."/>
            <person name="Huettel B."/>
            <person name="Barry K.W."/>
            <person name="Haridas S."/>
            <person name="Chen C."/>
            <person name="Bauer D."/>
            <person name="Andreopoulos W."/>
            <person name="Pangilinan J."/>
            <person name="LaButti K."/>
            <person name="Riley R."/>
            <person name="Lipzen A."/>
            <person name="Clum A."/>
            <person name="Drula E."/>
            <person name="Henrissat B."/>
            <person name="Kohler A."/>
            <person name="Grigoriev I.V."/>
            <person name="Martin F.M."/>
            <person name="Hacquard S."/>
        </authorList>
    </citation>
    <scope>NUCLEOTIDE SEQUENCE</scope>
    <source>
        <strain evidence="9">MPI-SDFR-AT-0073</strain>
    </source>
</reference>
<comment type="caution">
    <text evidence="9">The sequence shown here is derived from an EMBL/GenBank/DDBJ whole genome shotgun (WGS) entry which is preliminary data.</text>
</comment>
<evidence type="ECO:0000256" key="3">
    <source>
        <dbReference type="ARBA" id="ARBA00022723"/>
    </source>
</evidence>
<evidence type="ECO:0000256" key="8">
    <source>
        <dbReference type="RuleBase" id="RU361238"/>
    </source>
</evidence>
<accession>A0A9P9A2T5</accession>
<dbReference type="EMBL" id="JAGPXC010000001">
    <property type="protein sequence ID" value="KAH6659433.1"/>
    <property type="molecule type" value="Genomic_DNA"/>
</dbReference>
<dbReference type="GeneID" id="70127983"/>
<evidence type="ECO:0000256" key="6">
    <source>
        <dbReference type="ARBA" id="ARBA00022837"/>
    </source>
</evidence>
<keyword evidence="7" id="KW-1015">Disulfide bond</keyword>
<dbReference type="OrthoDB" id="3039123at2759"/>
<evidence type="ECO:0000313" key="10">
    <source>
        <dbReference type="Proteomes" id="UP000758603"/>
    </source>
</evidence>
<name>A0A9P9A2T5_9PEZI</name>
<dbReference type="Proteomes" id="UP000758603">
    <property type="component" value="Unassembled WGS sequence"/>
</dbReference>
<organism evidence="9 10">
    <name type="scientific">Truncatella angustata</name>
    <dbReference type="NCBI Taxonomy" id="152316"/>
    <lineage>
        <taxon>Eukaryota</taxon>
        <taxon>Fungi</taxon>
        <taxon>Dikarya</taxon>
        <taxon>Ascomycota</taxon>
        <taxon>Pezizomycotina</taxon>
        <taxon>Sordariomycetes</taxon>
        <taxon>Xylariomycetidae</taxon>
        <taxon>Amphisphaeriales</taxon>
        <taxon>Sporocadaceae</taxon>
        <taxon>Truncatella</taxon>
    </lineage>
</organism>
<keyword evidence="2" id="KW-0719">Serine esterase</keyword>
<comment type="similarity">
    <text evidence="1 8">Belongs to the tannase family.</text>
</comment>
<evidence type="ECO:0000256" key="7">
    <source>
        <dbReference type="ARBA" id="ARBA00023157"/>
    </source>
</evidence>
<dbReference type="GO" id="GO:0046872">
    <property type="term" value="F:metal ion binding"/>
    <property type="evidence" value="ECO:0007669"/>
    <property type="project" value="UniProtKB-KW"/>
</dbReference>